<accession>M7DG00</accession>
<dbReference type="InterPro" id="IPR028096">
    <property type="entry name" value="EfeO_Cupredoxin"/>
</dbReference>
<dbReference type="STRING" id="1288826.MSNKSG1_04661"/>
<name>M7DG00_9GAMM</name>
<evidence type="ECO:0000313" key="3">
    <source>
        <dbReference type="EMBL" id="EMP56597.1"/>
    </source>
</evidence>
<feature type="signal peptide" evidence="1">
    <location>
        <begin position="1"/>
        <end position="22"/>
    </location>
</feature>
<dbReference type="Proteomes" id="UP000011960">
    <property type="component" value="Unassembled WGS sequence"/>
</dbReference>
<dbReference type="AlphaFoldDB" id="M7DG00"/>
<dbReference type="eggNOG" id="COG4454">
    <property type="taxonomic scope" value="Bacteria"/>
</dbReference>
<organism evidence="3 4">
    <name type="scientific">Marinobacter santoriniensis NKSG1</name>
    <dbReference type="NCBI Taxonomy" id="1288826"/>
    <lineage>
        <taxon>Bacteria</taxon>
        <taxon>Pseudomonadati</taxon>
        <taxon>Pseudomonadota</taxon>
        <taxon>Gammaproteobacteria</taxon>
        <taxon>Pseudomonadales</taxon>
        <taxon>Marinobacteraceae</taxon>
        <taxon>Marinobacter</taxon>
    </lineage>
</organism>
<reference evidence="3 4" key="1">
    <citation type="journal article" date="2013" name="Genome Announc.">
        <title>Genome Sequence of Hydrothermal Arsenic-Respiring Bacterium Marinobacter santoriniensis NKSG1T.</title>
        <authorList>
            <person name="Handley K.M."/>
            <person name="Upton M."/>
            <person name="Beatson S.A."/>
            <person name="Hery M."/>
            <person name="Lloyd J.R."/>
        </authorList>
    </citation>
    <scope>NUCLEOTIDE SEQUENCE [LARGE SCALE GENOMIC DNA]</scope>
    <source>
        <strain evidence="3 4">NKSG1</strain>
    </source>
</reference>
<evidence type="ECO:0000259" key="2">
    <source>
        <dbReference type="Pfam" id="PF13473"/>
    </source>
</evidence>
<dbReference type="Gene3D" id="2.60.40.420">
    <property type="entry name" value="Cupredoxins - blue copper proteins"/>
    <property type="match status" value="1"/>
</dbReference>
<dbReference type="EMBL" id="APAT01000013">
    <property type="protein sequence ID" value="EMP56597.1"/>
    <property type="molecule type" value="Genomic_DNA"/>
</dbReference>
<sequence>MSKFLRASLLMLSLGVVMPAFAGLPSYDLELKDGALNPSTLEVKAGERFKLNLHNTGKGPVEFESQRLRQEKVLAPGAKSFVVIPPLKKGEYEFFDEFHLPDAKGKIIVQ</sequence>
<feature type="chain" id="PRO_5004081324" description="EfeO-type cupredoxin-like domain-containing protein" evidence="1">
    <location>
        <begin position="23"/>
        <end position="110"/>
    </location>
</feature>
<protein>
    <recommendedName>
        <fullName evidence="2">EfeO-type cupredoxin-like domain-containing protein</fullName>
    </recommendedName>
</protein>
<dbReference type="Pfam" id="PF13473">
    <property type="entry name" value="Cupredoxin_1"/>
    <property type="match status" value="1"/>
</dbReference>
<comment type="caution">
    <text evidence="3">The sequence shown here is derived from an EMBL/GenBank/DDBJ whole genome shotgun (WGS) entry which is preliminary data.</text>
</comment>
<dbReference type="SUPFAM" id="SSF49503">
    <property type="entry name" value="Cupredoxins"/>
    <property type="match status" value="1"/>
</dbReference>
<gene>
    <name evidence="3" type="ORF">MSNKSG1_04661</name>
</gene>
<proteinExistence type="predicted"/>
<keyword evidence="4" id="KW-1185">Reference proteome</keyword>
<dbReference type="InterPro" id="IPR008972">
    <property type="entry name" value="Cupredoxin"/>
</dbReference>
<feature type="domain" description="EfeO-type cupredoxin-like" evidence="2">
    <location>
        <begin position="22"/>
        <end position="109"/>
    </location>
</feature>
<dbReference type="PATRIC" id="fig|1288826.3.peg.904"/>
<keyword evidence="1" id="KW-0732">Signal</keyword>
<evidence type="ECO:0000313" key="4">
    <source>
        <dbReference type="Proteomes" id="UP000011960"/>
    </source>
</evidence>
<dbReference type="RefSeq" id="WP_008938087.1">
    <property type="nucleotide sequence ID" value="NZ_APAT01000013.1"/>
</dbReference>
<evidence type="ECO:0000256" key="1">
    <source>
        <dbReference type="SAM" id="SignalP"/>
    </source>
</evidence>